<organism evidence="2 4">
    <name type="scientific">Canicola haemoglobinophilus</name>
    <dbReference type="NCBI Taxonomy" id="733"/>
    <lineage>
        <taxon>Bacteria</taxon>
        <taxon>Pseudomonadati</taxon>
        <taxon>Pseudomonadota</taxon>
        <taxon>Gammaproteobacteria</taxon>
        <taxon>Pasteurellales</taxon>
        <taxon>Pasteurellaceae</taxon>
        <taxon>Canicola</taxon>
    </lineage>
</organism>
<protein>
    <submittedName>
        <fullName evidence="2">Uncharacterized protein</fullName>
    </submittedName>
</protein>
<gene>
    <name evidence="2" type="ORF">NCTC1659_02367</name>
    <name evidence="3" type="ORF">NCTC8540_00565</name>
</gene>
<dbReference type="Proteomes" id="UP000254329">
    <property type="component" value="Unassembled WGS sequence"/>
</dbReference>
<feature type="transmembrane region" description="Helical" evidence="1">
    <location>
        <begin position="56"/>
        <end position="81"/>
    </location>
</feature>
<evidence type="ECO:0000256" key="1">
    <source>
        <dbReference type="SAM" id="Phobius"/>
    </source>
</evidence>
<evidence type="ECO:0000313" key="2">
    <source>
        <dbReference type="EMBL" id="STO61058.1"/>
    </source>
</evidence>
<keyword evidence="1" id="KW-0812">Transmembrane</keyword>
<dbReference type="EMBL" id="UGHF01000001">
    <property type="protein sequence ID" value="STO61058.1"/>
    <property type="molecule type" value="Genomic_DNA"/>
</dbReference>
<proteinExistence type="predicted"/>
<dbReference type="Proteomes" id="UP000254496">
    <property type="component" value="Unassembled WGS sequence"/>
</dbReference>
<name>A0A1V4B1Y7_9PAST</name>
<evidence type="ECO:0000313" key="3">
    <source>
        <dbReference type="EMBL" id="STO68082.1"/>
    </source>
</evidence>
<dbReference type="RefSeq" id="WP_078218215.1">
    <property type="nucleotide sequence ID" value="NZ_MUXZ01000010.1"/>
</dbReference>
<keyword evidence="1" id="KW-0472">Membrane</keyword>
<keyword evidence="1" id="KW-1133">Transmembrane helix</keyword>
<reference evidence="4 5" key="1">
    <citation type="submission" date="2018-06" db="EMBL/GenBank/DDBJ databases">
        <authorList>
            <consortium name="Pathogen Informatics"/>
            <person name="Doyle S."/>
        </authorList>
    </citation>
    <scope>NUCLEOTIDE SEQUENCE [LARGE SCALE GENOMIC DNA]</scope>
    <source>
        <strain evidence="2 4">NCTC1659</strain>
        <strain evidence="3 5">NCTC8540</strain>
    </source>
</reference>
<accession>A0A1V4B1Y7</accession>
<keyword evidence="4" id="KW-1185">Reference proteome</keyword>
<evidence type="ECO:0000313" key="5">
    <source>
        <dbReference type="Proteomes" id="UP000254496"/>
    </source>
</evidence>
<dbReference type="OrthoDB" id="9960749at2"/>
<feature type="transmembrane region" description="Helical" evidence="1">
    <location>
        <begin position="101"/>
        <end position="123"/>
    </location>
</feature>
<dbReference type="EMBL" id="UGHJ01000001">
    <property type="protein sequence ID" value="STO68082.1"/>
    <property type="molecule type" value="Genomic_DNA"/>
</dbReference>
<evidence type="ECO:0000313" key="4">
    <source>
        <dbReference type="Proteomes" id="UP000254329"/>
    </source>
</evidence>
<dbReference type="AlphaFoldDB" id="A0A1V4B1Y7"/>
<feature type="transmembrane region" description="Helical" evidence="1">
    <location>
        <begin position="12"/>
        <end position="36"/>
    </location>
</feature>
<sequence length="125" mass="14393">MRHDELKSENFTSFWINHFVQISALFTVITLFIISLNMSWENLSISYFLSSSLVSLILLSILVGICCVLFTFALNPLMLLFDTVLMVIQKKSGRYHASEQLDYQFSLEWGLGAAILIALIYYFCF</sequence>